<evidence type="ECO:0000259" key="3">
    <source>
        <dbReference type="Pfam" id="PF13439"/>
    </source>
</evidence>
<evidence type="ECO:0000313" key="5">
    <source>
        <dbReference type="Proteomes" id="UP000033428"/>
    </source>
</evidence>
<dbReference type="EMBL" id="JYNY01000203">
    <property type="protein sequence ID" value="KJJ85224.1"/>
    <property type="molecule type" value="Genomic_DNA"/>
</dbReference>
<dbReference type="GO" id="GO:0016757">
    <property type="term" value="F:glycosyltransferase activity"/>
    <property type="evidence" value="ECO:0007669"/>
    <property type="project" value="InterPro"/>
</dbReference>
<keyword evidence="1" id="KW-1133">Transmembrane helix</keyword>
<dbReference type="InterPro" id="IPR050194">
    <property type="entry name" value="Glycosyltransferase_grp1"/>
</dbReference>
<dbReference type="Gene3D" id="3.40.50.2000">
    <property type="entry name" value="Glycogen Phosphorylase B"/>
    <property type="match status" value="2"/>
</dbReference>
<proteinExistence type="predicted"/>
<dbReference type="Pfam" id="PF00534">
    <property type="entry name" value="Glycos_transf_1"/>
    <property type="match status" value="1"/>
</dbReference>
<feature type="transmembrane region" description="Helical" evidence="1">
    <location>
        <begin position="108"/>
        <end position="131"/>
    </location>
</feature>
<dbReference type="CDD" id="cd03801">
    <property type="entry name" value="GT4_PimA-like"/>
    <property type="match status" value="1"/>
</dbReference>
<feature type="transmembrane region" description="Helical" evidence="1">
    <location>
        <begin position="67"/>
        <end position="88"/>
    </location>
</feature>
<dbReference type="SUPFAM" id="SSF53756">
    <property type="entry name" value="UDP-Glycosyltransferase/glycogen phosphorylase"/>
    <property type="match status" value="1"/>
</dbReference>
<feature type="domain" description="Glycosyltransferase subfamily 4-like N-terminal" evidence="3">
    <location>
        <begin position="15"/>
        <end position="187"/>
    </location>
</feature>
<dbReference type="PANTHER" id="PTHR45947:SF15">
    <property type="entry name" value="TEICHURONIC ACID BIOSYNTHESIS GLYCOSYLTRANSFERASE TUAC-RELATED"/>
    <property type="match status" value="1"/>
</dbReference>
<dbReference type="InterPro" id="IPR001296">
    <property type="entry name" value="Glyco_trans_1"/>
</dbReference>
<keyword evidence="4" id="KW-0808">Transferase</keyword>
<accession>A0A0F0CT84</accession>
<keyword evidence="1" id="KW-0472">Membrane</keyword>
<organism evidence="4 5">
    <name type="scientific">Candidatus Omnitrophus magneticus</name>
    <dbReference type="NCBI Taxonomy" id="1609969"/>
    <lineage>
        <taxon>Bacteria</taxon>
        <taxon>Pseudomonadati</taxon>
        <taxon>Candidatus Omnitrophota</taxon>
        <taxon>Candidatus Omnitrophus</taxon>
    </lineage>
</organism>
<evidence type="ECO:0000256" key="1">
    <source>
        <dbReference type="SAM" id="Phobius"/>
    </source>
</evidence>
<protein>
    <submittedName>
        <fullName evidence="4">Group 1 glycosyl transferase</fullName>
    </submittedName>
</protein>
<dbReference type="Pfam" id="PF13439">
    <property type="entry name" value="Glyco_transf_4"/>
    <property type="match status" value="1"/>
</dbReference>
<evidence type="ECO:0000259" key="2">
    <source>
        <dbReference type="Pfam" id="PF00534"/>
    </source>
</evidence>
<reference evidence="4 5" key="1">
    <citation type="submission" date="2015-02" db="EMBL/GenBank/DDBJ databases">
        <title>Single-cell genomics of uncultivated deep-branching MTB reveals a conserved set of magnetosome genes.</title>
        <authorList>
            <person name="Kolinko S."/>
            <person name="Richter M."/>
            <person name="Glockner F.O."/>
            <person name="Brachmann A."/>
            <person name="Schuler D."/>
        </authorList>
    </citation>
    <scope>NUCLEOTIDE SEQUENCE [LARGE SCALE GENOMIC DNA]</scope>
    <source>
        <strain evidence="4">SKK-01</strain>
    </source>
</reference>
<dbReference type="InterPro" id="IPR028098">
    <property type="entry name" value="Glyco_trans_4-like_N"/>
</dbReference>
<keyword evidence="5" id="KW-1185">Reference proteome</keyword>
<dbReference type="PANTHER" id="PTHR45947">
    <property type="entry name" value="SULFOQUINOVOSYL TRANSFERASE SQD2"/>
    <property type="match status" value="1"/>
</dbReference>
<evidence type="ECO:0000313" key="4">
    <source>
        <dbReference type="EMBL" id="KJJ85224.1"/>
    </source>
</evidence>
<feature type="domain" description="Glycosyl transferase family 1" evidence="2">
    <location>
        <begin position="196"/>
        <end position="361"/>
    </location>
</feature>
<comment type="caution">
    <text evidence="4">The sequence shown here is derived from an EMBL/GenBank/DDBJ whole genome shotgun (WGS) entry which is preliminary data.</text>
</comment>
<name>A0A0F0CT84_9BACT</name>
<sequence>MKILIINYEYPPLGGGGGIFTRDLVEEFVREGHYVDVVTTHFKGLSLYEKINGVNIYRVKVLCRKSLEIATILSLLTFPILAFLKALILCARNKYDVINTHFAVPSGIVSLILVKILRIPSVLSILGGDIFDPSKKLSPHRHFLFRRAVKMVLNNAEIVIAESTDTAKNARKYYNFNKQINVIPIGIPRKIFFSSSRAELDMDKNNIYLISVGRLVKRKRYDILIKAFNIVLKKINNSQLIILGDGPEKQNLFELAETLGILNKIKFAGRVTDEQKNQYLQNSDLYILSSEHEGFGIVILEAMSHGLPIISTNIGGQTDIITSSKNGILINPNDEEEMARAIISLALDERARKIMAVNNKQYFNNYDIKVTAKKYIDIFEKVISIV</sequence>
<dbReference type="Proteomes" id="UP000033428">
    <property type="component" value="Unassembled WGS sequence"/>
</dbReference>
<keyword evidence="1" id="KW-0812">Transmembrane</keyword>
<gene>
    <name evidence="4" type="ORF">OMAG_000936</name>
</gene>
<dbReference type="AlphaFoldDB" id="A0A0F0CT84"/>